<dbReference type="EMBL" id="BONY01000053">
    <property type="protein sequence ID" value="GIH08691.1"/>
    <property type="molecule type" value="Genomic_DNA"/>
</dbReference>
<dbReference type="Proteomes" id="UP000612899">
    <property type="component" value="Unassembled WGS sequence"/>
</dbReference>
<comment type="caution">
    <text evidence="1">The sequence shown here is derived from an EMBL/GenBank/DDBJ whole genome shotgun (WGS) entry which is preliminary data.</text>
</comment>
<protein>
    <submittedName>
        <fullName evidence="1">HEXXH motif domain-containing protein</fullName>
    </submittedName>
</protein>
<organism evidence="1 2">
    <name type="scientific">Rhizocola hellebori</name>
    <dbReference type="NCBI Taxonomy" id="1392758"/>
    <lineage>
        <taxon>Bacteria</taxon>
        <taxon>Bacillati</taxon>
        <taxon>Actinomycetota</taxon>
        <taxon>Actinomycetes</taxon>
        <taxon>Micromonosporales</taxon>
        <taxon>Micromonosporaceae</taxon>
        <taxon>Rhizocola</taxon>
    </lineage>
</organism>
<accession>A0A8J3QG65</accession>
<dbReference type="InterPro" id="IPR026337">
    <property type="entry name" value="AKG_HExxH"/>
</dbReference>
<proteinExistence type="predicted"/>
<evidence type="ECO:0000313" key="2">
    <source>
        <dbReference type="Proteomes" id="UP000612899"/>
    </source>
</evidence>
<dbReference type="NCBIfam" id="TIGR04267">
    <property type="entry name" value="mod_HExxH"/>
    <property type="match status" value="1"/>
</dbReference>
<reference evidence="1" key="1">
    <citation type="submission" date="2021-01" db="EMBL/GenBank/DDBJ databases">
        <title>Whole genome shotgun sequence of Rhizocola hellebori NBRC 109834.</title>
        <authorList>
            <person name="Komaki H."/>
            <person name="Tamura T."/>
        </authorList>
    </citation>
    <scope>NUCLEOTIDE SEQUENCE</scope>
    <source>
        <strain evidence="1">NBRC 109834</strain>
    </source>
</reference>
<keyword evidence="2" id="KW-1185">Reference proteome</keyword>
<evidence type="ECO:0000313" key="1">
    <source>
        <dbReference type="EMBL" id="GIH08691.1"/>
    </source>
</evidence>
<sequence length="606" mass="63952">MPTLTHSLGAAHFAALASGYGDAECLALLRAGQASRRRLLLRAVAEAAPTAHDGLKLLGRVAVTAPKIAEAALRHPMLGVWASGWLRQEPGDTGYLTGLAAAAAARAQLPFRISIRTISGAVAFPGLGAAHGLAATQAVINGTSAALVVAGRETIVEVPSPFTADVPGWYALRSPAQTEAPFGVDDLDPYRDCFGWSVEPRLTNPTMGSFQAAISLAWQHIQAHYPRHAEAMQGSLTTLVPLQGVDVSAASRLAFGAIGVCVTDDPDNLALLLIHEFQHMKLGALLDMVRLHADAGPAIHWAPWRADPRPVPALLQGTYAHLGVCDYWRTRQHTAPAVHTRHARIEFAYWHAQTSRAAVTLAESGELTEAGLRFVGGVQESLAEWEGDLGEEEAGAVAEDLADSAAVTWRLANRKTDQEIVRRMAALFRAGAPCPRLPAVAVEAGCPAGAAKPTPLAILLREALTNPSVADAAPSPAIPGLPQPTSADIAYVRGDYRAASASYRDRITRDRPGRPGEGGATEHTWAGLALSLRRLGRSDSGRPAGLPALGRHTISSAADAATALIERPELVREITRETLADPVAVAGWLAPRVTAELRAKAGRSRS</sequence>
<name>A0A8J3QG65_9ACTN</name>
<gene>
    <name evidence="1" type="ORF">Rhe02_67580</name>
</gene>
<dbReference type="RefSeq" id="WP_203912440.1">
    <property type="nucleotide sequence ID" value="NZ_BONY01000053.1"/>
</dbReference>
<dbReference type="AlphaFoldDB" id="A0A8J3QG65"/>